<dbReference type="EMBL" id="VSRR010109120">
    <property type="protein sequence ID" value="MPC97234.1"/>
    <property type="molecule type" value="Genomic_DNA"/>
</dbReference>
<feature type="region of interest" description="Disordered" evidence="1">
    <location>
        <begin position="1"/>
        <end position="36"/>
    </location>
</feature>
<proteinExistence type="predicted"/>
<dbReference type="AlphaFoldDB" id="A0A5B7JY08"/>
<evidence type="ECO:0000313" key="2">
    <source>
        <dbReference type="EMBL" id="MPC97234.1"/>
    </source>
</evidence>
<comment type="caution">
    <text evidence="2">The sequence shown here is derived from an EMBL/GenBank/DDBJ whole genome shotgun (WGS) entry which is preliminary data.</text>
</comment>
<evidence type="ECO:0000313" key="3">
    <source>
        <dbReference type="Proteomes" id="UP000324222"/>
    </source>
</evidence>
<gene>
    <name evidence="2" type="ORF">E2C01_092538</name>
</gene>
<sequence length="85" mass="9108">MEIDERYFQESCFTGGRSGGEQQKPRDEPLGAEGNGARATCVALPPAVIMRSAAPVTDPPAATGRPDQSQHSPLTTNLPDWWNLG</sequence>
<accession>A0A5B7JY08</accession>
<feature type="region of interest" description="Disordered" evidence="1">
    <location>
        <begin position="52"/>
        <end position="85"/>
    </location>
</feature>
<evidence type="ECO:0000256" key="1">
    <source>
        <dbReference type="SAM" id="MobiDB-lite"/>
    </source>
</evidence>
<dbReference type="Proteomes" id="UP000324222">
    <property type="component" value="Unassembled WGS sequence"/>
</dbReference>
<protein>
    <submittedName>
        <fullName evidence="2">Uncharacterized protein</fullName>
    </submittedName>
</protein>
<organism evidence="2 3">
    <name type="scientific">Portunus trituberculatus</name>
    <name type="common">Swimming crab</name>
    <name type="synonym">Neptunus trituberculatus</name>
    <dbReference type="NCBI Taxonomy" id="210409"/>
    <lineage>
        <taxon>Eukaryota</taxon>
        <taxon>Metazoa</taxon>
        <taxon>Ecdysozoa</taxon>
        <taxon>Arthropoda</taxon>
        <taxon>Crustacea</taxon>
        <taxon>Multicrustacea</taxon>
        <taxon>Malacostraca</taxon>
        <taxon>Eumalacostraca</taxon>
        <taxon>Eucarida</taxon>
        <taxon>Decapoda</taxon>
        <taxon>Pleocyemata</taxon>
        <taxon>Brachyura</taxon>
        <taxon>Eubrachyura</taxon>
        <taxon>Portunoidea</taxon>
        <taxon>Portunidae</taxon>
        <taxon>Portuninae</taxon>
        <taxon>Portunus</taxon>
    </lineage>
</organism>
<name>A0A5B7JY08_PORTR</name>
<keyword evidence="3" id="KW-1185">Reference proteome</keyword>
<feature type="compositionally biased region" description="Polar residues" evidence="1">
    <location>
        <begin position="66"/>
        <end position="78"/>
    </location>
</feature>
<reference evidence="2 3" key="1">
    <citation type="submission" date="2019-05" db="EMBL/GenBank/DDBJ databases">
        <title>Another draft genome of Portunus trituberculatus and its Hox gene families provides insights of decapod evolution.</title>
        <authorList>
            <person name="Jeong J.-H."/>
            <person name="Song I."/>
            <person name="Kim S."/>
            <person name="Choi T."/>
            <person name="Kim D."/>
            <person name="Ryu S."/>
            <person name="Kim W."/>
        </authorList>
    </citation>
    <scope>NUCLEOTIDE SEQUENCE [LARGE SCALE GENOMIC DNA]</scope>
    <source>
        <tissue evidence="2">Muscle</tissue>
    </source>
</reference>